<evidence type="ECO:0000313" key="2">
    <source>
        <dbReference type="Proteomes" id="UP000821865"/>
    </source>
</evidence>
<organism evidence="1 2">
    <name type="scientific">Dermacentor silvarum</name>
    <name type="common">Tick</name>
    <dbReference type="NCBI Taxonomy" id="543639"/>
    <lineage>
        <taxon>Eukaryota</taxon>
        <taxon>Metazoa</taxon>
        <taxon>Ecdysozoa</taxon>
        <taxon>Arthropoda</taxon>
        <taxon>Chelicerata</taxon>
        <taxon>Arachnida</taxon>
        <taxon>Acari</taxon>
        <taxon>Parasitiformes</taxon>
        <taxon>Ixodida</taxon>
        <taxon>Ixodoidea</taxon>
        <taxon>Ixodidae</taxon>
        <taxon>Rhipicephalinae</taxon>
        <taxon>Dermacentor</taxon>
    </lineage>
</organism>
<accession>A0ACB8C0K3</accession>
<gene>
    <name evidence="1" type="ORF">HPB49_000975</name>
</gene>
<name>A0ACB8C0K3_DERSI</name>
<protein>
    <submittedName>
        <fullName evidence="1">Uncharacterized protein</fullName>
    </submittedName>
</protein>
<evidence type="ECO:0000313" key="1">
    <source>
        <dbReference type="EMBL" id="KAH7932685.1"/>
    </source>
</evidence>
<reference evidence="1" key="1">
    <citation type="submission" date="2020-05" db="EMBL/GenBank/DDBJ databases">
        <title>Large-scale comparative analyses of tick genomes elucidate their genetic diversity and vector capacities.</title>
        <authorList>
            <person name="Jia N."/>
            <person name="Wang J."/>
            <person name="Shi W."/>
            <person name="Du L."/>
            <person name="Sun Y."/>
            <person name="Zhan W."/>
            <person name="Jiang J."/>
            <person name="Wang Q."/>
            <person name="Zhang B."/>
            <person name="Ji P."/>
            <person name="Sakyi L.B."/>
            <person name="Cui X."/>
            <person name="Yuan T."/>
            <person name="Jiang B."/>
            <person name="Yang W."/>
            <person name="Lam T.T.-Y."/>
            <person name="Chang Q."/>
            <person name="Ding S."/>
            <person name="Wang X."/>
            <person name="Zhu J."/>
            <person name="Ruan X."/>
            <person name="Zhao L."/>
            <person name="Wei J."/>
            <person name="Que T."/>
            <person name="Du C."/>
            <person name="Cheng J."/>
            <person name="Dai P."/>
            <person name="Han X."/>
            <person name="Huang E."/>
            <person name="Gao Y."/>
            <person name="Liu J."/>
            <person name="Shao H."/>
            <person name="Ye R."/>
            <person name="Li L."/>
            <person name="Wei W."/>
            <person name="Wang X."/>
            <person name="Wang C."/>
            <person name="Yang T."/>
            <person name="Huo Q."/>
            <person name="Li W."/>
            <person name="Guo W."/>
            <person name="Chen H."/>
            <person name="Zhou L."/>
            <person name="Ni X."/>
            <person name="Tian J."/>
            <person name="Zhou Y."/>
            <person name="Sheng Y."/>
            <person name="Liu T."/>
            <person name="Pan Y."/>
            <person name="Xia L."/>
            <person name="Li J."/>
            <person name="Zhao F."/>
            <person name="Cao W."/>
        </authorList>
    </citation>
    <scope>NUCLEOTIDE SEQUENCE</scope>
    <source>
        <strain evidence="1">Dsil-2018</strain>
    </source>
</reference>
<dbReference type="Proteomes" id="UP000821865">
    <property type="component" value="Chromosome 9"/>
</dbReference>
<dbReference type="EMBL" id="CM023478">
    <property type="protein sequence ID" value="KAH7932685.1"/>
    <property type="molecule type" value="Genomic_DNA"/>
</dbReference>
<sequence>MAFTGPRTTAPHLQACAWPSLLVWRIPACWNRMRPSVFLFFPFTRATCPSLCGRFVRHVFALRGCTPRFHPVLPTFVCLFFLAPRERQPPPRARACAVSVRRAIARPCARKYPSAMENFVAPSARAPRKGHRRSASATAPIPQSLGLELQLRYDAQARAAEIVDQWIAKHAAATQCQSGTTDTAADAPAPSGEVGDDLPAATQSPAALQPSDTVEPTMVELPVTSDEEEMDETTTRKRDRDSEDEEELPKQSRGPGAHSDSKRKPLTPPSTPAATEPVPAAATSTEGPADTTAAAEKTSPSAAPGKPATTTPGVAASQKTADSHQPEPRRKAPPQTAADFLKRNQRPATNVATKKQLKKTAKGKHSQPAGAPQARSSSSQGAPAATPATPPHSRLAPDSGPLKPRPTWREPVNLQAAPQSMVRAAAMHTTHHPDWTMECVAALCDEPFQLHELTKALDRSRRRSAPGADGITFQMLRNLADAEKARLLDCLNAVWNNGQLPESWLTAISSPRPVTAGVPQGSVLSPFLFNVALARLPSSIPKGRRFPVHCSVYADDIALWTSGPRRSLPAVRTCLQEALDASVGHLASVGLTVSTDLLHPARNPSQVFKVVLGYLADTMLADRL</sequence>
<comment type="caution">
    <text evidence="1">The sequence shown here is derived from an EMBL/GenBank/DDBJ whole genome shotgun (WGS) entry which is preliminary data.</text>
</comment>
<keyword evidence="2" id="KW-1185">Reference proteome</keyword>
<proteinExistence type="predicted"/>